<organism evidence="2">
    <name type="scientific">uncultured Adhaeribacter sp</name>
    <dbReference type="NCBI Taxonomy" id="448109"/>
    <lineage>
        <taxon>Bacteria</taxon>
        <taxon>Pseudomonadati</taxon>
        <taxon>Bacteroidota</taxon>
        <taxon>Cytophagia</taxon>
        <taxon>Cytophagales</taxon>
        <taxon>Hymenobacteraceae</taxon>
        <taxon>Adhaeribacter</taxon>
        <taxon>environmental samples</taxon>
    </lineage>
</organism>
<proteinExistence type="predicted"/>
<name>A0A6J4J2T4_9BACT</name>
<keyword evidence="1" id="KW-1133">Transmembrane helix</keyword>
<evidence type="ECO:0000313" key="2">
    <source>
        <dbReference type="EMBL" id="CAA9267858.1"/>
    </source>
</evidence>
<keyword evidence="1" id="KW-0472">Membrane</keyword>
<accession>A0A6J4J2T4</accession>
<dbReference type="AlphaFoldDB" id="A0A6J4J2T4"/>
<protein>
    <submittedName>
        <fullName evidence="2">Uncharacterized protein</fullName>
    </submittedName>
</protein>
<keyword evidence="1" id="KW-0812">Transmembrane</keyword>
<feature type="transmembrane region" description="Helical" evidence="1">
    <location>
        <begin position="12"/>
        <end position="32"/>
    </location>
</feature>
<evidence type="ECO:0000256" key="1">
    <source>
        <dbReference type="SAM" id="Phobius"/>
    </source>
</evidence>
<gene>
    <name evidence="2" type="ORF">AVDCRST_MAG95-2615</name>
</gene>
<sequence>MNPFYTVRKNIFCLVVREGVYFIPVLYLTLVLSSAKN</sequence>
<reference evidence="2" key="1">
    <citation type="submission" date="2020-02" db="EMBL/GenBank/DDBJ databases">
        <authorList>
            <person name="Meier V. D."/>
        </authorList>
    </citation>
    <scope>NUCLEOTIDE SEQUENCE</scope>
    <source>
        <strain evidence="2">AVDCRST_MAG95</strain>
    </source>
</reference>
<dbReference type="EMBL" id="CADCTJ010000817">
    <property type="protein sequence ID" value="CAA9267858.1"/>
    <property type="molecule type" value="Genomic_DNA"/>
</dbReference>